<evidence type="ECO:0000313" key="2">
    <source>
        <dbReference type="Proteomes" id="UP000253303"/>
    </source>
</evidence>
<proteinExistence type="predicted"/>
<organism evidence="1 2">
    <name type="scientific">Spongiactinospora rosea</name>
    <dbReference type="NCBI Taxonomy" id="2248750"/>
    <lineage>
        <taxon>Bacteria</taxon>
        <taxon>Bacillati</taxon>
        <taxon>Actinomycetota</taxon>
        <taxon>Actinomycetes</taxon>
        <taxon>Streptosporangiales</taxon>
        <taxon>Streptosporangiaceae</taxon>
        <taxon>Spongiactinospora</taxon>
    </lineage>
</organism>
<dbReference type="EMBL" id="QMEY01000007">
    <property type="protein sequence ID" value="RBQ18544.1"/>
    <property type="molecule type" value="Genomic_DNA"/>
</dbReference>
<comment type="caution">
    <text evidence="1">The sequence shown here is derived from an EMBL/GenBank/DDBJ whole genome shotgun (WGS) entry which is preliminary data.</text>
</comment>
<evidence type="ECO:0000313" key="1">
    <source>
        <dbReference type="EMBL" id="RBQ18544.1"/>
    </source>
</evidence>
<protein>
    <submittedName>
        <fullName evidence="1">Uncharacterized protein</fullName>
    </submittedName>
</protein>
<sequence length="74" mass="7707">MWPCGIGASGDSGFALACALRVRGAYWKTPALVEWAVGRSFAWVDDEIGAGGRALSRGALLLRVDAGRVLGDAD</sequence>
<gene>
    <name evidence="1" type="ORF">DP939_18770</name>
</gene>
<keyword evidence="2" id="KW-1185">Reference proteome</keyword>
<reference evidence="1 2" key="1">
    <citation type="submission" date="2018-06" db="EMBL/GenBank/DDBJ databases">
        <title>Sphaerisporangium craniellae sp. nov., isolated from a marine sponge in the South China Sea.</title>
        <authorList>
            <person name="Li L."/>
        </authorList>
    </citation>
    <scope>NUCLEOTIDE SEQUENCE [LARGE SCALE GENOMIC DNA]</scope>
    <source>
        <strain evidence="1 2">LHW63015</strain>
    </source>
</reference>
<dbReference type="AlphaFoldDB" id="A0A366LZ06"/>
<accession>A0A366LZ06</accession>
<dbReference type="Proteomes" id="UP000253303">
    <property type="component" value="Unassembled WGS sequence"/>
</dbReference>
<name>A0A366LZ06_9ACTN</name>